<comment type="caution">
    <text evidence="1">The sequence shown here is derived from an EMBL/GenBank/DDBJ whole genome shotgun (WGS) entry which is preliminary data.</text>
</comment>
<protein>
    <submittedName>
        <fullName evidence="1">6338_t:CDS:1</fullName>
    </submittedName>
</protein>
<gene>
    <name evidence="1" type="ORF">SCALOS_LOCUS8284</name>
</gene>
<evidence type="ECO:0000313" key="1">
    <source>
        <dbReference type="EMBL" id="CAG8639844.1"/>
    </source>
</evidence>
<sequence length="169" mass="18532">LRIAIRRQPRRARAVHAAAHAAVAKDGLNVGAELGPHRQRVFVAACFGAEQRHRARRREDRHGVLPQRDALRAQQARQHPLQPEIGGAVSVGHHGVSAPGLRQHGDQQCQGWRGEVVEHADQGHCSLGWAFGGERDEDPALVRYGEGGREWQVLRACWRGEAGKQEGAG</sequence>
<feature type="non-terminal residue" evidence="1">
    <location>
        <position position="1"/>
    </location>
</feature>
<evidence type="ECO:0000313" key="2">
    <source>
        <dbReference type="Proteomes" id="UP000789860"/>
    </source>
</evidence>
<organism evidence="1 2">
    <name type="scientific">Scutellospora calospora</name>
    <dbReference type="NCBI Taxonomy" id="85575"/>
    <lineage>
        <taxon>Eukaryota</taxon>
        <taxon>Fungi</taxon>
        <taxon>Fungi incertae sedis</taxon>
        <taxon>Mucoromycota</taxon>
        <taxon>Glomeromycotina</taxon>
        <taxon>Glomeromycetes</taxon>
        <taxon>Diversisporales</taxon>
        <taxon>Gigasporaceae</taxon>
        <taxon>Scutellospora</taxon>
    </lineage>
</organism>
<accession>A0ACA9NAV1</accession>
<dbReference type="EMBL" id="CAJVPM010021359">
    <property type="protein sequence ID" value="CAG8639844.1"/>
    <property type="molecule type" value="Genomic_DNA"/>
</dbReference>
<proteinExistence type="predicted"/>
<name>A0ACA9NAV1_9GLOM</name>
<dbReference type="Proteomes" id="UP000789860">
    <property type="component" value="Unassembled WGS sequence"/>
</dbReference>
<keyword evidence="2" id="KW-1185">Reference proteome</keyword>
<reference evidence="1" key="1">
    <citation type="submission" date="2021-06" db="EMBL/GenBank/DDBJ databases">
        <authorList>
            <person name="Kallberg Y."/>
            <person name="Tangrot J."/>
            <person name="Rosling A."/>
        </authorList>
    </citation>
    <scope>NUCLEOTIDE SEQUENCE</scope>
    <source>
        <strain evidence="1">AU212A</strain>
    </source>
</reference>